<gene>
    <name evidence="2" type="ORF">EV186_102352</name>
</gene>
<reference evidence="2 3" key="1">
    <citation type="submission" date="2019-03" db="EMBL/GenBank/DDBJ databases">
        <title>Genomic Encyclopedia of Type Strains, Phase IV (KMG-IV): sequencing the most valuable type-strain genomes for metagenomic binning, comparative biology and taxonomic classification.</title>
        <authorList>
            <person name="Goeker M."/>
        </authorList>
    </citation>
    <scope>NUCLEOTIDE SEQUENCE [LARGE SCALE GENOMIC DNA]</scope>
    <source>
        <strain evidence="2 3">DSM 45361</strain>
    </source>
</reference>
<keyword evidence="3" id="KW-1185">Reference proteome</keyword>
<keyword evidence="1" id="KW-1133">Transmembrane helix</keyword>
<keyword evidence="1" id="KW-0812">Transmembrane</keyword>
<dbReference type="RefSeq" id="WP_133849200.1">
    <property type="nucleotide sequence ID" value="NZ_SNXZ01000002.1"/>
</dbReference>
<keyword evidence="1" id="KW-0472">Membrane</keyword>
<dbReference type="OrthoDB" id="5191298at2"/>
<protein>
    <submittedName>
        <fullName evidence="2">Membrane protein YqaA with SNARE-associated domain</fullName>
    </submittedName>
</protein>
<organism evidence="2 3">
    <name type="scientific">Labedaea rhizosphaerae</name>
    <dbReference type="NCBI Taxonomy" id="598644"/>
    <lineage>
        <taxon>Bacteria</taxon>
        <taxon>Bacillati</taxon>
        <taxon>Actinomycetota</taxon>
        <taxon>Actinomycetes</taxon>
        <taxon>Pseudonocardiales</taxon>
        <taxon>Pseudonocardiaceae</taxon>
        <taxon>Labedaea</taxon>
    </lineage>
</organism>
<feature type="transmembrane region" description="Helical" evidence="1">
    <location>
        <begin position="106"/>
        <end position="132"/>
    </location>
</feature>
<name>A0A4V3CZN9_LABRH</name>
<dbReference type="Proteomes" id="UP000295444">
    <property type="component" value="Unassembled WGS sequence"/>
</dbReference>
<accession>A0A4V3CZN9</accession>
<evidence type="ECO:0000313" key="2">
    <source>
        <dbReference type="EMBL" id="TDQ00491.1"/>
    </source>
</evidence>
<feature type="transmembrane region" description="Helical" evidence="1">
    <location>
        <begin position="39"/>
        <end position="60"/>
    </location>
</feature>
<sequence length="166" mass="17973">MAYWLGITFGLAFLLAVFPFGSIELFVVGLVVREPEIPWLALGVCTAAGQVLGKVVHYYAARGVVRLPAFTRADAKPQEKERTGWRARAADWMAMAMDRAQERPGWMFGVFSVSTVVGLPPFGATTVLAGVVKMRMPVFLAVALPGRCIRYCALAAAPPLVASLLF</sequence>
<evidence type="ECO:0000313" key="3">
    <source>
        <dbReference type="Proteomes" id="UP000295444"/>
    </source>
</evidence>
<evidence type="ECO:0000256" key="1">
    <source>
        <dbReference type="SAM" id="Phobius"/>
    </source>
</evidence>
<dbReference type="EMBL" id="SNXZ01000002">
    <property type="protein sequence ID" value="TDQ00491.1"/>
    <property type="molecule type" value="Genomic_DNA"/>
</dbReference>
<dbReference type="AlphaFoldDB" id="A0A4V3CZN9"/>
<comment type="caution">
    <text evidence="2">The sequence shown here is derived from an EMBL/GenBank/DDBJ whole genome shotgun (WGS) entry which is preliminary data.</text>
</comment>
<feature type="transmembrane region" description="Helical" evidence="1">
    <location>
        <begin position="6"/>
        <end position="32"/>
    </location>
</feature>
<proteinExistence type="predicted"/>